<dbReference type="Proteomes" id="UP000011777">
    <property type="component" value="Unassembled WGS sequence"/>
</dbReference>
<reference evidence="1 2" key="1">
    <citation type="submission" date="2013-02" db="EMBL/GenBank/DDBJ databases">
        <title>Genome sequence of Candida maltosa Xu316, a potential industrial strain for xylitol and ethanol production.</title>
        <authorList>
            <person name="Yu J."/>
            <person name="Wang Q."/>
            <person name="Geng X."/>
            <person name="Bao W."/>
            <person name="He P."/>
            <person name="Cai J."/>
        </authorList>
    </citation>
    <scope>NUCLEOTIDE SEQUENCE [LARGE SCALE GENOMIC DNA]</scope>
    <source>
        <strain evidence="2">Xu316</strain>
    </source>
</reference>
<comment type="caution">
    <text evidence="1">The sequence shown here is derived from an EMBL/GenBank/DDBJ whole genome shotgun (WGS) entry which is preliminary data.</text>
</comment>
<protein>
    <recommendedName>
        <fullName evidence="3">F-box domain-containing protein</fullName>
    </recommendedName>
</protein>
<keyword evidence="2" id="KW-1185">Reference proteome</keyword>
<evidence type="ECO:0000313" key="2">
    <source>
        <dbReference type="Proteomes" id="UP000011777"/>
    </source>
</evidence>
<evidence type="ECO:0000313" key="1">
    <source>
        <dbReference type="EMBL" id="EMG47038.1"/>
    </source>
</evidence>
<dbReference type="HOGENOM" id="CLU_630040_0_0_1"/>
<proteinExistence type="predicted"/>
<evidence type="ECO:0008006" key="3">
    <source>
        <dbReference type="Google" id="ProtNLM"/>
    </source>
</evidence>
<dbReference type="OrthoDB" id="4028017at2759"/>
<gene>
    <name evidence="1" type="ORF">G210_2692</name>
</gene>
<dbReference type="EMBL" id="AOGT01001758">
    <property type="protein sequence ID" value="EMG47038.1"/>
    <property type="molecule type" value="Genomic_DNA"/>
</dbReference>
<dbReference type="AlphaFoldDB" id="M3J4U2"/>
<name>M3J4U2_CANMX</name>
<organism evidence="1 2">
    <name type="scientific">Candida maltosa (strain Xu316)</name>
    <name type="common">Yeast</name>
    <dbReference type="NCBI Taxonomy" id="1245528"/>
    <lineage>
        <taxon>Eukaryota</taxon>
        <taxon>Fungi</taxon>
        <taxon>Dikarya</taxon>
        <taxon>Ascomycota</taxon>
        <taxon>Saccharomycotina</taxon>
        <taxon>Pichiomycetes</taxon>
        <taxon>Debaryomycetaceae</taxon>
        <taxon>Candida/Lodderomyces clade</taxon>
        <taxon>Candida</taxon>
    </lineage>
</organism>
<sequence>MTELLLNLPNEVIDLIFQSIPNSLLIGLEDIPPIRPYVLNQLYKSVIVGYPLSSTHTVKHNDIVDDLKLSTQDYIPTFINYRELINFINTNLLHPPEEIFFTNPLEILIVDETYPDLLSNSKISTTFKQFTTTHHNHQDEAYLEKLSHISYHKINDANFINTSHFPTIWKINHRSCRYYIQIPDFFTNLPSFHLSKLEIGPLQSLNADLAKCIPDTISSLDCTIDPGSHINGTLVMMRDFILPKRLVSLTMNFEIEMCPKVLDLSLMDRLKYLYLRYDSSCFDVVYPSAVIGVMGDSGIDVCDLFRMCRSPLLVFDHLGPLRMGDGGVRIGERLTEMRVGCVTIYEMIVNQLVRFSGSCLRKLTVRCCKGTMSSQQCFDSDAEVVDFRELSGLQELDVAEIIEDNELPKPHVQSDPPYLPNHHRIKPTIMYQNQS</sequence>
<accession>M3J4U2</accession>